<dbReference type="Pfam" id="PF01061">
    <property type="entry name" value="ABC2_membrane"/>
    <property type="match status" value="1"/>
</dbReference>
<keyword evidence="3 5" id="KW-1133">Transmembrane helix</keyword>
<evidence type="ECO:0000256" key="1">
    <source>
        <dbReference type="ARBA" id="ARBA00004141"/>
    </source>
</evidence>
<dbReference type="InterPro" id="IPR000412">
    <property type="entry name" value="ABC_2_transport"/>
</dbReference>
<evidence type="ECO:0000256" key="3">
    <source>
        <dbReference type="ARBA" id="ARBA00022989"/>
    </source>
</evidence>
<comment type="similarity">
    <text evidence="5">Belongs to the ABC-2 integral membrane protein family.</text>
</comment>
<dbReference type="PANTHER" id="PTHR43229">
    <property type="entry name" value="NODULATION PROTEIN J"/>
    <property type="match status" value="1"/>
</dbReference>
<feature type="transmembrane region" description="Helical" evidence="5">
    <location>
        <begin position="150"/>
        <end position="172"/>
    </location>
</feature>
<evidence type="ECO:0000259" key="6">
    <source>
        <dbReference type="PROSITE" id="PS51012"/>
    </source>
</evidence>
<comment type="caution">
    <text evidence="7">The sequence shown here is derived from an EMBL/GenBank/DDBJ whole genome shotgun (WGS) entry which is preliminary data.</text>
</comment>
<comment type="caution">
    <text evidence="5">Lacks conserved residue(s) required for the propagation of feature annotation.</text>
</comment>
<name>A0A7I9VR17_9BACT</name>
<keyword evidence="8" id="KW-1185">Reference proteome</keyword>
<protein>
    <recommendedName>
        <fullName evidence="5">Transport permease protein</fullName>
    </recommendedName>
</protein>
<feature type="transmembrane region" description="Helical" evidence="5">
    <location>
        <begin position="41"/>
        <end position="64"/>
    </location>
</feature>
<dbReference type="PROSITE" id="PS51012">
    <property type="entry name" value="ABC_TM2"/>
    <property type="match status" value="1"/>
</dbReference>
<evidence type="ECO:0000313" key="7">
    <source>
        <dbReference type="EMBL" id="GEJ58864.1"/>
    </source>
</evidence>
<dbReference type="PANTHER" id="PTHR43229:SF2">
    <property type="entry name" value="NODULATION PROTEIN J"/>
    <property type="match status" value="1"/>
</dbReference>
<dbReference type="EMBL" id="BJTG01000009">
    <property type="protein sequence ID" value="GEJ58864.1"/>
    <property type="molecule type" value="Genomic_DNA"/>
</dbReference>
<keyword evidence="4 5" id="KW-0472">Membrane</keyword>
<keyword evidence="5" id="KW-1003">Cell membrane</keyword>
<reference evidence="8" key="1">
    <citation type="journal article" date="2020" name="Appl. Environ. Microbiol.">
        <title>Diazotrophic Anaeromyxobacter Isolates from Soils.</title>
        <authorList>
            <person name="Masuda Y."/>
            <person name="Yamanaka H."/>
            <person name="Xu Z.X."/>
            <person name="Shiratori Y."/>
            <person name="Aono T."/>
            <person name="Amachi S."/>
            <person name="Senoo K."/>
            <person name="Itoh H."/>
        </authorList>
    </citation>
    <scope>NUCLEOTIDE SEQUENCE [LARGE SCALE GENOMIC DNA]</scope>
    <source>
        <strain evidence="8">R267</strain>
    </source>
</reference>
<organism evidence="7 8">
    <name type="scientific">Anaeromyxobacter diazotrophicus</name>
    <dbReference type="NCBI Taxonomy" id="2590199"/>
    <lineage>
        <taxon>Bacteria</taxon>
        <taxon>Pseudomonadati</taxon>
        <taxon>Myxococcota</taxon>
        <taxon>Myxococcia</taxon>
        <taxon>Myxococcales</taxon>
        <taxon>Cystobacterineae</taxon>
        <taxon>Anaeromyxobacteraceae</taxon>
        <taxon>Anaeromyxobacter</taxon>
    </lineage>
</organism>
<proteinExistence type="inferred from homology"/>
<feature type="transmembrane region" description="Helical" evidence="5">
    <location>
        <begin position="70"/>
        <end position="94"/>
    </location>
</feature>
<feature type="domain" description="ABC transmembrane type-2" evidence="6">
    <location>
        <begin position="39"/>
        <end position="266"/>
    </location>
</feature>
<dbReference type="AlphaFoldDB" id="A0A7I9VR17"/>
<feature type="transmembrane region" description="Helical" evidence="5">
    <location>
        <begin position="115"/>
        <end position="144"/>
    </location>
</feature>
<evidence type="ECO:0000256" key="2">
    <source>
        <dbReference type="ARBA" id="ARBA00022692"/>
    </source>
</evidence>
<dbReference type="GO" id="GO:0140359">
    <property type="term" value="F:ABC-type transporter activity"/>
    <property type="evidence" value="ECO:0007669"/>
    <property type="project" value="InterPro"/>
</dbReference>
<feature type="transmembrane region" description="Helical" evidence="5">
    <location>
        <begin position="241"/>
        <end position="263"/>
    </location>
</feature>
<evidence type="ECO:0000313" key="8">
    <source>
        <dbReference type="Proteomes" id="UP000503640"/>
    </source>
</evidence>
<dbReference type="InterPro" id="IPR047817">
    <property type="entry name" value="ABC2_TM_bact-type"/>
</dbReference>
<gene>
    <name evidence="7" type="ORF">AMYX_36050</name>
</gene>
<dbReference type="PIRSF" id="PIRSF006648">
    <property type="entry name" value="DrrB"/>
    <property type="match status" value="1"/>
</dbReference>
<dbReference type="InterPro" id="IPR051784">
    <property type="entry name" value="Nod_factor_ABC_transporter"/>
</dbReference>
<evidence type="ECO:0000256" key="5">
    <source>
        <dbReference type="RuleBase" id="RU361157"/>
    </source>
</evidence>
<dbReference type="InterPro" id="IPR013525">
    <property type="entry name" value="ABC2_TM"/>
</dbReference>
<comment type="subcellular location">
    <subcellularLocation>
        <location evidence="5">Cell membrane</location>
        <topology evidence="5">Multi-pass membrane protein</topology>
    </subcellularLocation>
    <subcellularLocation>
        <location evidence="1">Membrane</location>
        <topology evidence="1">Multi-pass membrane protein</topology>
    </subcellularLocation>
</comment>
<dbReference type="RefSeq" id="WP_176067806.1">
    <property type="nucleotide sequence ID" value="NZ_BJTG01000009.1"/>
</dbReference>
<dbReference type="GO" id="GO:0043190">
    <property type="term" value="C:ATP-binding cassette (ABC) transporter complex"/>
    <property type="evidence" value="ECO:0007669"/>
    <property type="project" value="InterPro"/>
</dbReference>
<accession>A0A7I9VR17</accession>
<keyword evidence="2 5" id="KW-0812">Transmembrane</keyword>
<evidence type="ECO:0000256" key="4">
    <source>
        <dbReference type="ARBA" id="ARBA00023136"/>
    </source>
</evidence>
<keyword evidence="5" id="KW-0813">Transport</keyword>
<sequence length="267" mass="29165">MNGPHEVLAIRARPRPASAPSAVLTLAWRALLKIKHVPFQLFDVTVTPIMFTLLFTFIFGGALAGTPRQYVQYLLPGVLVQTVLFITVYTGVGLNSDIHKGLYDRFRSLPMWQPAPLLGALAGDVFRYSIASALILVVGFILGFRPQGGAAGVLLAIALVLTFSFALSWPWIIVGMLVRTPESVMTTSFLFLMPLTFASDIFVDLGTMPGWLRAAVARNPVTHLARASRHLMHGQPAGGDVLWTLLASTLIVVVASPIAMRLYRKER</sequence>
<dbReference type="Proteomes" id="UP000503640">
    <property type="component" value="Unassembled WGS sequence"/>
</dbReference>